<dbReference type="GeneID" id="94549762"/>
<dbReference type="AlphaFoldDB" id="A0A2U1FSJ6"/>
<dbReference type="Proteomes" id="UP000245462">
    <property type="component" value="Unassembled WGS sequence"/>
</dbReference>
<proteinExistence type="predicted"/>
<keyword evidence="1" id="KW-0812">Transmembrane</keyword>
<gene>
    <name evidence="2" type="ORF">C7382_10155</name>
</gene>
<keyword evidence="3" id="KW-1185">Reference proteome</keyword>
<dbReference type="EMBL" id="QEKY01000001">
    <property type="protein sequence ID" value="PVZ15126.1"/>
    <property type="molecule type" value="Genomic_DNA"/>
</dbReference>
<feature type="transmembrane region" description="Helical" evidence="1">
    <location>
        <begin position="6"/>
        <end position="25"/>
    </location>
</feature>
<dbReference type="RefSeq" id="WP_116678315.1">
    <property type="nucleotide sequence ID" value="NZ_QEKY01000001.1"/>
</dbReference>
<keyword evidence="1" id="KW-0472">Membrane</keyword>
<keyword evidence="1" id="KW-1133">Transmembrane helix</keyword>
<sequence length="147" mass="16796">MSNIWILIIGMVALGLIAALTEILYARKRRAAAAQGKPLEEESVRVIPEGCCGMHITCEKDSLLTAVSKSIVYYDDEELDRYAGIRPEEYEDEAVEEFEEVLATLQEEEVSAWIRSLQLRQIEMPLTIKEQALLIVSEHRIQHRHDD</sequence>
<evidence type="ECO:0000313" key="3">
    <source>
        <dbReference type="Proteomes" id="UP000245462"/>
    </source>
</evidence>
<evidence type="ECO:0000313" key="2">
    <source>
        <dbReference type="EMBL" id="PVZ15126.1"/>
    </source>
</evidence>
<protein>
    <submittedName>
        <fullName evidence="2">Uncharacterized protein</fullName>
    </submittedName>
</protein>
<name>A0A2U1FSJ6_9PORP</name>
<organism evidence="2 3">
    <name type="scientific">Porphyromonas loveana</name>
    <dbReference type="NCBI Taxonomy" id="1884669"/>
    <lineage>
        <taxon>Bacteria</taxon>
        <taxon>Pseudomonadati</taxon>
        <taxon>Bacteroidota</taxon>
        <taxon>Bacteroidia</taxon>
        <taxon>Bacteroidales</taxon>
        <taxon>Porphyromonadaceae</taxon>
        <taxon>Porphyromonas</taxon>
    </lineage>
</organism>
<evidence type="ECO:0000256" key="1">
    <source>
        <dbReference type="SAM" id="Phobius"/>
    </source>
</evidence>
<reference evidence="2 3" key="1">
    <citation type="submission" date="2018-04" db="EMBL/GenBank/DDBJ databases">
        <title>Genomic Encyclopedia of Type Strains, Phase IV (KMG-IV): sequencing the most valuable type-strain genomes for metagenomic binning, comparative biology and taxonomic classification.</title>
        <authorList>
            <person name="Goeker M."/>
        </authorList>
    </citation>
    <scope>NUCLEOTIDE SEQUENCE [LARGE SCALE GENOMIC DNA]</scope>
    <source>
        <strain evidence="2 3">DSM 28520</strain>
    </source>
</reference>
<dbReference type="OrthoDB" id="1097760at2"/>
<accession>A0A2U1FSJ6</accession>
<comment type="caution">
    <text evidence="2">The sequence shown here is derived from an EMBL/GenBank/DDBJ whole genome shotgun (WGS) entry which is preliminary data.</text>
</comment>